<gene>
    <name evidence="1" type="ORF">HLUCCX10_13305</name>
</gene>
<dbReference type="Proteomes" id="UP000050421">
    <property type="component" value="Unassembled WGS sequence"/>
</dbReference>
<evidence type="ECO:0000313" key="2">
    <source>
        <dbReference type="Proteomes" id="UP000050421"/>
    </source>
</evidence>
<accession>A0A0P7Y6J3</accession>
<dbReference type="STRING" id="1305737.GCA_000526355_01194"/>
<dbReference type="PATRIC" id="fig|1305737.6.peg.3379"/>
<sequence>MKKLVGILVMGLMAMAPLNEEAVTGTIEGFEKFSDMSLVLFTLGADYPIEIGSVAKGGAFSIDLTVADLPEDMPEEDMGMFFGNLSQSFDGSFPKEDFGLLAEIMALKNRYISIMDKKNRWAGNVFPVTSEEIKEWMEDEAYNNAVPGSYLNIVFLEEPVTLQFPVTGQMPYEGEDIPVEYEFDLTLEPGFNWVQYDIEEVFETDIKKRGHFPTKITIRNLEDPSQFRWIGKFF</sequence>
<name>A0A0P7Y6J3_9BACT</name>
<evidence type="ECO:0000313" key="1">
    <source>
        <dbReference type="EMBL" id="KPQ13350.1"/>
    </source>
</evidence>
<protein>
    <submittedName>
        <fullName evidence="1">Uncharacterized protein</fullName>
    </submittedName>
</protein>
<comment type="caution">
    <text evidence="1">The sequence shown here is derived from an EMBL/GenBank/DDBJ whole genome shotgun (WGS) entry which is preliminary data.</text>
</comment>
<organism evidence="1 2">
    <name type="scientific">Algoriphagus marincola HL-49</name>
    <dbReference type="NCBI Taxonomy" id="1305737"/>
    <lineage>
        <taxon>Bacteria</taxon>
        <taxon>Pseudomonadati</taxon>
        <taxon>Bacteroidota</taxon>
        <taxon>Cytophagia</taxon>
        <taxon>Cytophagales</taxon>
        <taxon>Cyclobacteriaceae</taxon>
        <taxon>Algoriphagus</taxon>
    </lineage>
</organism>
<reference evidence="1 2" key="1">
    <citation type="submission" date="2015-09" db="EMBL/GenBank/DDBJ databases">
        <title>Identification and resolution of microdiversity through metagenomic sequencing of parallel consortia.</title>
        <authorList>
            <person name="Nelson W.C."/>
            <person name="Romine M.F."/>
            <person name="Lindemann S.R."/>
        </authorList>
    </citation>
    <scope>NUCLEOTIDE SEQUENCE [LARGE SCALE GENOMIC DNA]</scope>
    <source>
        <strain evidence="1">HL-49</strain>
    </source>
</reference>
<proteinExistence type="predicted"/>
<dbReference type="EMBL" id="LJXT01000093">
    <property type="protein sequence ID" value="KPQ13350.1"/>
    <property type="molecule type" value="Genomic_DNA"/>
</dbReference>
<dbReference type="OrthoDB" id="1418179at2"/>
<dbReference type="AlphaFoldDB" id="A0A0P7Y6J3"/>